<feature type="binding site" evidence="7">
    <location>
        <position position="148"/>
    </location>
    <ligand>
        <name>a 1,2-diacyl-sn-glycero-3-phospho-(1'-sn-glycerol)</name>
        <dbReference type="ChEBI" id="CHEBI:64716"/>
    </ligand>
</feature>
<accession>A0ABV4I6W3</accession>
<dbReference type="HAMAP" id="MF_01147">
    <property type="entry name" value="Lgt"/>
    <property type="match status" value="1"/>
</dbReference>
<name>A0ABV4I6W3_9ACTN</name>
<comment type="function">
    <text evidence="7">Catalyzes the transfer of the diacylglyceryl group from phosphatidylglycerol to the sulfhydryl group of the N-terminal cysteine of a prolipoprotein, the first step in the formation of mature lipoproteins.</text>
</comment>
<feature type="transmembrane region" description="Helical" evidence="7">
    <location>
        <begin position="98"/>
        <end position="122"/>
    </location>
</feature>
<evidence type="ECO:0000256" key="2">
    <source>
        <dbReference type="ARBA" id="ARBA00022475"/>
    </source>
</evidence>
<dbReference type="EMBL" id="JBGGTQ010000005">
    <property type="protein sequence ID" value="MEZ0493016.1"/>
    <property type="molecule type" value="Genomic_DNA"/>
</dbReference>
<keyword evidence="3 7" id="KW-0808">Transferase</keyword>
<evidence type="ECO:0000313" key="10">
    <source>
        <dbReference type="Proteomes" id="UP001566476"/>
    </source>
</evidence>
<evidence type="ECO:0000256" key="8">
    <source>
        <dbReference type="SAM" id="MobiDB-lite"/>
    </source>
</evidence>
<dbReference type="Proteomes" id="UP001566476">
    <property type="component" value="Unassembled WGS sequence"/>
</dbReference>
<dbReference type="Pfam" id="PF01790">
    <property type="entry name" value="LGT"/>
    <property type="match status" value="1"/>
</dbReference>
<sequence length="333" mass="35629">MIPAAAGAVAAAIPSPTVAVWHLGPVPVRAYALCIVVGIVLGVLIAERRWRAKGGRADFVLDVAVWAVPLGVVGARLYHVITSPQAYFGAGGDPVRALYVWEGGLGIWGAIAGGALGAWIACRRAGFRFLPLADAMAPGLLVAQAAGRWGNWFNNELYGRATDVPWALTVHRWDESAGRAVLDAQGNPEVLGTFHPTFLYESLWCLLVAAVIVLADRRWSLRHGQAFFAYVALYCLGRSYFEALRIDDANHLLGLRVNQWVAGAVFLVALAAFIRSRRVNGGRAEVLERVDSSPSAPATSPDDAASQPGGPTVTARADRPSPDRDPRPDAREP</sequence>
<dbReference type="EC" id="2.5.1.145" evidence="7"/>
<evidence type="ECO:0000256" key="1">
    <source>
        <dbReference type="ARBA" id="ARBA00007150"/>
    </source>
</evidence>
<feature type="compositionally biased region" description="Basic and acidic residues" evidence="8">
    <location>
        <begin position="316"/>
        <end position="333"/>
    </location>
</feature>
<evidence type="ECO:0000256" key="3">
    <source>
        <dbReference type="ARBA" id="ARBA00022679"/>
    </source>
</evidence>
<keyword evidence="10" id="KW-1185">Reference proteome</keyword>
<feature type="transmembrane region" description="Helical" evidence="7">
    <location>
        <begin position="59"/>
        <end position="78"/>
    </location>
</feature>
<evidence type="ECO:0000256" key="7">
    <source>
        <dbReference type="HAMAP-Rule" id="MF_01147"/>
    </source>
</evidence>
<dbReference type="PANTHER" id="PTHR30589:SF0">
    <property type="entry name" value="PHOSPHATIDYLGLYCEROL--PROLIPOPROTEIN DIACYLGLYCERYL TRANSFERASE"/>
    <property type="match status" value="1"/>
</dbReference>
<comment type="caution">
    <text evidence="9">The sequence shown here is derived from an EMBL/GenBank/DDBJ whole genome shotgun (WGS) entry which is preliminary data.</text>
</comment>
<dbReference type="GO" id="GO:0008961">
    <property type="term" value="F:phosphatidylglycerol-prolipoprotein diacylglyceryl transferase activity"/>
    <property type="evidence" value="ECO:0007669"/>
    <property type="project" value="UniProtKB-EC"/>
</dbReference>
<feature type="transmembrane region" description="Helical" evidence="7">
    <location>
        <begin position="227"/>
        <end position="245"/>
    </location>
</feature>
<dbReference type="NCBIfam" id="TIGR00544">
    <property type="entry name" value="lgt"/>
    <property type="match status" value="1"/>
</dbReference>
<comment type="catalytic activity">
    <reaction evidence="7">
        <text>L-cysteinyl-[prolipoprotein] + a 1,2-diacyl-sn-glycero-3-phospho-(1'-sn-glycerol) = an S-1,2-diacyl-sn-glyceryl-L-cysteinyl-[prolipoprotein] + sn-glycerol 1-phosphate + H(+)</text>
        <dbReference type="Rhea" id="RHEA:56712"/>
        <dbReference type="Rhea" id="RHEA-COMP:14679"/>
        <dbReference type="Rhea" id="RHEA-COMP:14680"/>
        <dbReference type="ChEBI" id="CHEBI:15378"/>
        <dbReference type="ChEBI" id="CHEBI:29950"/>
        <dbReference type="ChEBI" id="CHEBI:57685"/>
        <dbReference type="ChEBI" id="CHEBI:64716"/>
        <dbReference type="ChEBI" id="CHEBI:140658"/>
        <dbReference type="EC" id="2.5.1.145"/>
    </reaction>
</comment>
<keyword evidence="2 7" id="KW-1003">Cell membrane</keyword>
<dbReference type="RefSeq" id="WP_370719186.1">
    <property type="nucleotide sequence ID" value="NZ_JBGGTQ010000005.1"/>
</dbReference>
<comment type="pathway">
    <text evidence="7">Protein modification; lipoprotein biosynthesis (diacylglyceryl transfer).</text>
</comment>
<evidence type="ECO:0000256" key="6">
    <source>
        <dbReference type="ARBA" id="ARBA00023136"/>
    </source>
</evidence>
<organism evidence="9 10">
    <name type="scientific">Kineococcus mangrovi</name>
    <dbReference type="NCBI Taxonomy" id="1660183"/>
    <lineage>
        <taxon>Bacteria</taxon>
        <taxon>Bacillati</taxon>
        <taxon>Actinomycetota</taxon>
        <taxon>Actinomycetes</taxon>
        <taxon>Kineosporiales</taxon>
        <taxon>Kineosporiaceae</taxon>
        <taxon>Kineococcus</taxon>
    </lineage>
</organism>
<feature type="transmembrane region" description="Helical" evidence="7">
    <location>
        <begin position="29"/>
        <end position="47"/>
    </location>
</feature>
<evidence type="ECO:0000313" key="9">
    <source>
        <dbReference type="EMBL" id="MEZ0493016.1"/>
    </source>
</evidence>
<keyword evidence="5 7" id="KW-1133">Transmembrane helix</keyword>
<feature type="transmembrane region" description="Helical" evidence="7">
    <location>
        <begin position="198"/>
        <end position="215"/>
    </location>
</feature>
<evidence type="ECO:0000256" key="4">
    <source>
        <dbReference type="ARBA" id="ARBA00022692"/>
    </source>
</evidence>
<feature type="transmembrane region" description="Helical" evidence="7">
    <location>
        <begin position="129"/>
        <end position="147"/>
    </location>
</feature>
<dbReference type="InterPro" id="IPR001640">
    <property type="entry name" value="Lgt"/>
</dbReference>
<comment type="subcellular location">
    <subcellularLocation>
        <location evidence="7">Cell membrane</location>
        <topology evidence="7">Multi-pass membrane protein</topology>
    </subcellularLocation>
</comment>
<proteinExistence type="inferred from homology"/>
<keyword evidence="6 7" id="KW-0472">Membrane</keyword>
<feature type="transmembrane region" description="Helical" evidence="7">
    <location>
        <begin position="257"/>
        <end position="274"/>
    </location>
</feature>
<comment type="similarity">
    <text evidence="1 7">Belongs to the Lgt family.</text>
</comment>
<reference evidence="9 10" key="1">
    <citation type="submission" date="2024-07" db="EMBL/GenBank/DDBJ databases">
        <authorList>
            <person name="Thanompreechachai J."/>
            <person name="Duangmal K."/>
        </authorList>
    </citation>
    <scope>NUCLEOTIDE SEQUENCE [LARGE SCALE GENOMIC DNA]</scope>
    <source>
        <strain evidence="9 10">TBRC 1896</strain>
    </source>
</reference>
<feature type="region of interest" description="Disordered" evidence="8">
    <location>
        <begin position="288"/>
        <end position="333"/>
    </location>
</feature>
<protein>
    <recommendedName>
        <fullName evidence="7">Phosphatidylglycerol--prolipoprotein diacylglyceryl transferase</fullName>
        <ecNumber evidence="7">2.5.1.145</ecNumber>
    </recommendedName>
</protein>
<gene>
    <name evidence="7 9" type="primary">lgt</name>
    <name evidence="9" type="ORF">AB2L28_12310</name>
</gene>
<feature type="compositionally biased region" description="Low complexity" evidence="8">
    <location>
        <begin position="292"/>
        <end position="306"/>
    </location>
</feature>
<dbReference type="PANTHER" id="PTHR30589">
    <property type="entry name" value="PROLIPOPROTEIN DIACYLGLYCERYL TRANSFERASE"/>
    <property type="match status" value="1"/>
</dbReference>
<keyword evidence="4 7" id="KW-0812">Transmembrane</keyword>
<dbReference type="PROSITE" id="PS01311">
    <property type="entry name" value="LGT"/>
    <property type="match status" value="1"/>
</dbReference>
<evidence type="ECO:0000256" key="5">
    <source>
        <dbReference type="ARBA" id="ARBA00022989"/>
    </source>
</evidence>